<dbReference type="InterPro" id="IPR012675">
    <property type="entry name" value="Beta-grasp_dom_sf"/>
</dbReference>
<protein>
    <submittedName>
        <fullName evidence="11">Oxidoreductase</fullName>
    </submittedName>
</protein>
<name>A0A3P3ENN1_9BURK</name>
<sequence length="325" mass="34895">MSLERTLTVRVERISRQTPEILAFELAHPWGRALPGYEAGAHIDVHMPGGFSRQYSLARWSLSNAPSNAASSYVIGVKREAESRGGSASMHERVREGDLLAISAPRNTFALREEAGHHLLMAGGIGMTPLLAMAQALAARGASFTLCVFARSEEHLAFADALHSPALAPHLRLHLDQGGASQRIDLRALLAERTPDTHLYVCGPGGFMKAVREAAAHWPEDTLHAEYFAAPTDANTSTGLPFTLRLAQRGISVAVAADQTAVDALHEVGIDIPVSCQQGLCGTCVVEGDGEGAEHRDFCLTGSERRHKVALCCSRAKGRELVLQL</sequence>
<dbReference type="GO" id="GO:0016491">
    <property type="term" value="F:oxidoreductase activity"/>
    <property type="evidence" value="ECO:0007669"/>
    <property type="project" value="UniProtKB-KW"/>
</dbReference>
<evidence type="ECO:0000313" key="12">
    <source>
        <dbReference type="Proteomes" id="UP000271590"/>
    </source>
</evidence>
<dbReference type="Gene3D" id="3.10.20.30">
    <property type="match status" value="1"/>
</dbReference>
<evidence type="ECO:0000259" key="10">
    <source>
        <dbReference type="PROSITE" id="PS51384"/>
    </source>
</evidence>
<dbReference type="InterPro" id="IPR017927">
    <property type="entry name" value="FAD-bd_FR_type"/>
</dbReference>
<feature type="domain" description="FAD-binding FR-type" evidence="10">
    <location>
        <begin position="4"/>
        <end position="112"/>
    </location>
</feature>
<dbReference type="InterPro" id="IPR017938">
    <property type="entry name" value="Riboflavin_synthase-like_b-brl"/>
</dbReference>
<evidence type="ECO:0000256" key="1">
    <source>
        <dbReference type="ARBA" id="ARBA00001917"/>
    </source>
</evidence>
<evidence type="ECO:0000256" key="7">
    <source>
        <dbReference type="ARBA" id="ARBA00023004"/>
    </source>
</evidence>
<dbReference type="CDD" id="cd00207">
    <property type="entry name" value="fer2"/>
    <property type="match status" value="1"/>
</dbReference>
<keyword evidence="7" id="KW-0408">Iron</keyword>
<dbReference type="PROSITE" id="PS00197">
    <property type="entry name" value="2FE2S_FER_1"/>
    <property type="match status" value="1"/>
</dbReference>
<evidence type="ECO:0000256" key="4">
    <source>
        <dbReference type="ARBA" id="ARBA00022714"/>
    </source>
</evidence>
<dbReference type="CDD" id="cd06185">
    <property type="entry name" value="PDR_like"/>
    <property type="match status" value="1"/>
</dbReference>
<dbReference type="Pfam" id="PF00111">
    <property type="entry name" value="Fer2"/>
    <property type="match status" value="1"/>
</dbReference>
<evidence type="ECO:0000256" key="6">
    <source>
        <dbReference type="ARBA" id="ARBA00023002"/>
    </source>
</evidence>
<organism evidence="11 12">
    <name type="scientific">Variovorax beijingensis</name>
    <dbReference type="NCBI Taxonomy" id="2496117"/>
    <lineage>
        <taxon>Bacteria</taxon>
        <taxon>Pseudomonadati</taxon>
        <taxon>Pseudomonadota</taxon>
        <taxon>Betaproteobacteria</taxon>
        <taxon>Burkholderiales</taxon>
        <taxon>Comamonadaceae</taxon>
        <taxon>Variovorax</taxon>
    </lineage>
</organism>
<feature type="domain" description="2Fe-2S ferredoxin-type" evidence="9">
    <location>
        <begin position="240"/>
        <end position="325"/>
    </location>
</feature>
<dbReference type="SUPFAM" id="SSF54292">
    <property type="entry name" value="2Fe-2S ferredoxin-like"/>
    <property type="match status" value="1"/>
</dbReference>
<dbReference type="PRINTS" id="PR00409">
    <property type="entry name" value="PHDIOXRDTASE"/>
</dbReference>
<dbReference type="SUPFAM" id="SSF52343">
    <property type="entry name" value="Ferredoxin reductase-like, C-terminal NADP-linked domain"/>
    <property type="match status" value="1"/>
</dbReference>
<keyword evidence="2" id="KW-0285">Flavoprotein</keyword>
<dbReference type="PROSITE" id="PS51085">
    <property type="entry name" value="2FE2S_FER_2"/>
    <property type="match status" value="1"/>
</dbReference>
<dbReference type="SUPFAM" id="SSF63380">
    <property type="entry name" value="Riboflavin synthase domain-like"/>
    <property type="match status" value="1"/>
</dbReference>
<dbReference type="PROSITE" id="PS51384">
    <property type="entry name" value="FAD_FR"/>
    <property type="match status" value="1"/>
</dbReference>
<comment type="caution">
    <text evidence="11">The sequence shown here is derived from an EMBL/GenBank/DDBJ whole genome shotgun (WGS) entry which is preliminary data.</text>
</comment>
<evidence type="ECO:0000313" key="11">
    <source>
        <dbReference type="EMBL" id="RRH88004.1"/>
    </source>
</evidence>
<evidence type="ECO:0000256" key="5">
    <source>
        <dbReference type="ARBA" id="ARBA00022723"/>
    </source>
</evidence>
<dbReference type="InterPro" id="IPR001041">
    <property type="entry name" value="2Fe-2S_ferredoxin-type"/>
</dbReference>
<keyword evidence="8" id="KW-0411">Iron-sulfur</keyword>
<dbReference type="InterPro" id="IPR050415">
    <property type="entry name" value="MRET"/>
</dbReference>
<evidence type="ECO:0000256" key="3">
    <source>
        <dbReference type="ARBA" id="ARBA00022643"/>
    </source>
</evidence>
<dbReference type="GO" id="GO:0046872">
    <property type="term" value="F:metal ion binding"/>
    <property type="evidence" value="ECO:0007669"/>
    <property type="project" value="UniProtKB-KW"/>
</dbReference>
<dbReference type="Gene3D" id="3.40.50.80">
    <property type="entry name" value="Nucleotide-binding domain of ferredoxin-NADP reductase (FNR) module"/>
    <property type="match status" value="1"/>
</dbReference>
<keyword evidence="6" id="KW-0560">Oxidoreductase</keyword>
<keyword evidence="4" id="KW-0001">2Fe-2S</keyword>
<dbReference type="Proteomes" id="UP000271590">
    <property type="component" value="Unassembled WGS sequence"/>
</dbReference>
<dbReference type="InterPro" id="IPR039261">
    <property type="entry name" value="FNR_nucleotide-bd"/>
</dbReference>
<evidence type="ECO:0000256" key="8">
    <source>
        <dbReference type="ARBA" id="ARBA00023014"/>
    </source>
</evidence>
<dbReference type="GO" id="GO:0051537">
    <property type="term" value="F:2 iron, 2 sulfur cluster binding"/>
    <property type="evidence" value="ECO:0007669"/>
    <property type="project" value="UniProtKB-KW"/>
</dbReference>
<keyword evidence="5" id="KW-0479">Metal-binding</keyword>
<keyword evidence="3" id="KW-0288">FMN</keyword>
<dbReference type="Pfam" id="PF22290">
    <property type="entry name" value="DmmA-like_N"/>
    <property type="match status" value="1"/>
</dbReference>
<accession>A0A3P3ENN1</accession>
<dbReference type="InterPro" id="IPR036010">
    <property type="entry name" value="2Fe-2S_ferredoxin-like_sf"/>
</dbReference>
<dbReference type="EMBL" id="RQXU01000007">
    <property type="protein sequence ID" value="RRH88004.1"/>
    <property type="molecule type" value="Genomic_DNA"/>
</dbReference>
<comment type="cofactor">
    <cofactor evidence="1">
        <name>FMN</name>
        <dbReference type="ChEBI" id="CHEBI:58210"/>
    </cofactor>
</comment>
<dbReference type="RefSeq" id="WP_124959088.1">
    <property type="nucleotide sequence ID" value="NZ_CBFHCE010000279.1"/>
</dbReference>
<evidence type="ECO:0000256" key="2">
    <source>
        <dbReference type="ARBA" id="ARBA00022630"/>
    </source>
</evidence>
<dbReference type="PANTHER" id="PTHR47354">
    <property type="entry name" value="NADH OXIDOREDUCTASE HCR"/>
    <property type="match status" value="1"/>
</dbReference>
<reference evidence="11 12" key="1">
    <citation type="submission" date="2018-11" db="EMBL/GenBank/DDBJ databases">
        <title>The genome of Variovorax sp T529.</title>
        <authorList>
            <person name="Gao J."/>
        </authorList>
    </citation>
    <scope>NUCLEOTIDE SEQUENCE [LARGE SCALE GENOMIC DNA]</scope>
    <source>
        <strain evidence="11 12">T529</strain>
    </source>
</reference>
<dbReference type="Gene3D" id="2.40.30.10">
    <property type="entry name" value="Translation factors"/>
    <property type="match status" value="1"/>
</dbReference>
<dbReference type="PANTHER" id="PTHR47354:SF1">
    <property type="entry name" value="CARNITINE MONOOXYGENASE REDUCTASE SUBUNIT"/>
    <property type="match status" value="1"/>
</dbReference>
<dbReference type="AlphaFoldDB" id="A0A3P3ENN1"/>
<proteinExistence type="predicted"/>
<evidence type="ECO:0000259" key="9">
    <source>
        <dbReference type="PROSITE" id="PS51085"/>
    </source>
</evidence>
<gene>
    <name evidence="11" type="ORF">EH244_14630</name>
</gene>
<dbReference type="InterPro" id="IPR054582">
    <property type="entry name" value="DmmA-like_N"/>
</dbReference>
<dbReference type="InterPro" id="IPR006058">
    <property type="entry name" value="2Fe2S_fd_BS"/>
</dbReference>